<protein>
    <submittedName>
        <fullName evidence="1">Uncharacterized protein</fullName>
    </submittedName>
</protein>
<reference evidence="1 2" key="1">
    <citation type="journal article" date="2016" name="Nat. Commun.">
        <title>Thousands of microbial genomes shed light on interconnected biogeochemical processes in an aquifer system.</title>
        <authorList>
            <person name="Anantharaman K."/>
            <person name="Brown C.T."/>
            <person name="Hug L.A."/>
            <person name="Sharon I."/>
            <person name="Castelle C.J."/>
            <person name="Probst A.J."/>
            <person name="Thomas B.C."/>
            <person name="Singh A."/>
            <person name="Wilkins M.J."/>
            <person name="Karaoz U."/>
            <person name="Brodie E.L."/>
            <person name="Williams K.H."/>
            <person name="Hubbard S.S."/>
            <person name="Banfield J.F."/>
        </authorList>
    </citation>
    <scope>NUCLEOTIDE SEQUENCE [LARGE SCALE GENOMIC DNA]</scope>
</reference>
<dbReference type="AlphaFoldDB" id="A0A1G2AS96"/>
<organism evidence="1 2">
    <name type="scientific">Candidatus Kerfeldbacteria bacterium RIFCSPHIGHO2_02_FULL_42_14</name>
    <dbReference type="NCBI Taxonomy" id="1798540"/>
    <lineage>
        <taxon>Bacteria</taxon>
        <taxon>Candidatus Kerfeldiibacteriota</taxon>
    </lineage>
</organism>
<sequence>MFDCQDCFGSVNLRHKRFYWYNEPLVEEEYRRRLTEALRNRESFDIHRRRFAEHQKQFPLEYARNRASENITGQEINKCRNIRRCILLENCDNCSESHDIWNSKDCYRTNHTEVLENSYEVSSAVHVTNARFSFITEESSFLDYCYSCYTSTQLFGCVGLRGKKFCILNKQYEEKSYQTLRAQIIAAMKTNDEWGKFFPPQYSLQAYNDTIAYRHFPLTKEQVSIFGMRWEDDQGGIRDKETLSVERVPTAISETSASITKEILRCVSCGLNYRIQLKELQVLQSVRLSVPTECHECRFRKRFYDRTYIARLYERQCNCDHAHDFHKAQRCPNRFFTAYSQDRSEKIFCSPCFQEEIF</sequence>
<gene>
    <name evidence="1" type="ORF">A3B74_01775</name>
</gene>
<dbReference type="Proteomes" id="UP000177165">
    <property type="component" value="Unassembled WGS sequence"/>
</dbReference>
<accession>A0A1G2AS96</accession>
<name>A0A1G2AS96_9BACT</name>
<dbReference type="EMBL" id="MHKB01000007">
    <property type="protein sequence ID" value="OGY79753.1"/>
    <property type="molecule type" value="Genomic_DNA"/>
</dbReference>
<evidence type="ECO:0000313" key="2">
    <source>
        <dbReference type="Proteomes" id="UP000177165"/>
    </source>
</evidence>
<evidence type="ECO:0000313" key="1">
    <source>
        <dbReference type="EMBL" id="OGY79753.1"/>
    </source>
</evidence>
<comment type="caution">
    <text evidence="1">The sequence shown here is derived from an EMBL/GenBank/DDBJ whole genome shotgun (WGS) entry which is preliminary data.</text>
</comment>
<proteinExistence type="predicted"/>
<dbReference type="STRING" id="1798540.A3B74_01775"/>